<gene>
    <name evidence="2" type="ORF">Tco_0875072</name>
</gene>
<dbReference type="SUPFAM" id="SSF56672">
    <property type="entry name" value="DNA/RNA polymerases"/>
    <property type="match status" value="1"/>
</dbReference>
<accession>A0ABQ5BRH1</accession>
<protein>
    <submittedName>
        <fullName evidence="2">Retrotransposon protein, putative, ty1-copia subclass</fullName>
    </submittedName>
</protein>
<dbReference type="InterPro" id="IPR043502">
    <property type="entry name" value="DNA/RNA_pol_sf"/>
</dbReference>
<evidence type="ECO:0000313" key="2">
    <source>
        <dbReference type="EMBL" id="GJT16366.1"/>
    </source>
</evidence>
<dbReference type="PANTHER" id="PTHR11439:SF496">
    <property type="entry name" value="RNA-DIRECTED DNA POLYMERASE"/>
    <property type="match status" value="1"/>
</dbReference>
<dbReference type="EMBL" id="BQNB010013468">
    <property type="protein sequence ID" value="GJT16366.1"/>
    <property type="molecule type" value="Genomic_DNA"/>
</dbReference>
<evidence type="ECO:0000259" key="1">
    <source>
        <dbReference type="Pfam" id="PF07727"/>
    </source>
</evidence>
<comment type="caution">
    <text evidence="2">The sequence shown here is derived from an EMBL/GenBank/DDBJ whole genome shotgun (WGS) entry which is preliminary data.</text>
</comment>
<feature type="domain" description="Reverse transcriptase Ty1/copia-type" evidence="1">
    <location>
        <begin position="73"/>
        <end position="266"/>
    </location>
</feature>
<dbReference type="Pfam" id="PF07727">
    <property type="entry name" value="RVT_2"/>
    <property type="match status" value="1"/>
</dbReference>
<dbReference type="Proteomes" id="UP001151760">
    <property type="component" value="Unassembled WGS sequence"/>
</dbReference>
<dbReference type="PANTHER" id="PTHR11439">
    <property type="entry name" value="GAG-POL-RELATED RETROTRANSPOSON"/>
    <property type="match status" value="1"/>
</dbReference>
<proteinExistence type="predicted"/>
<reference evidence="2" key="1">
    <citation type="journal article" date="2022" name="Int. J. Mol. Sci.">
        <title>Draft Genome of Tanacetum Coccineum: Genomic Comparison of Closely Related Tanacetum-Family Plants.</title>
        <authorList>
            <person name="Yamashiro T."/>
            <person name="Shiraishi A."/>
            <person name="Nakayama K."/>
            <person name="Satake H."/>
        </authorList>
    </citation>
    <scope>NUCLEOTIDE SEQUENCE</scope>
</reference>
<reference evidence="2" key="2">
    <citation type="submission" date="2022-01" db="EMBL/GenBank/DDBJ databases">
        <authorList>
            <person name="Yamashiro T."/>
            <person name="Shiraishi A."/>
            <person name="Satake H."/>
            <person name="Nakayama K."/>
        </authorList>
    </citation>
    <scope>NUCLEOTIDE SEQUENCE</scope>
</reference>
<sequence length="410" mass="47377">MLQMNPHPFMEVWRGRHILRLIHELGDHGEPPNYRAALLDPESEKCLEAMNVEMQSMKDNQVWNLVDLPPNSKGFTHTYGVDYEETFSLVANIKAIRILIAISAYYDYEIWQMDVKTAFLNGLLNEDVYKVQPEGFVNPKHPRLVCKLQRSIYGLKQASRSWNKRFDEEIQRYGFTQNPDEPYVYKKASRSTIVFLILYVDDILIMGNNIPMLQDVKSWLGKCFAMKDLGEEAYILGIKLYRDRSRRLIDLSQNAYIDKILKRFKMDIIPMQPNVDLSFIMYVVRCTRPDVAFSESLTSRHQQNPGAADWKISKKITTTMSSTEAEYIAASEAAMEAISLRKFIYRLGVVPSIDRPMDMYYDNTCDITIADEPGVQKDNNLADPFTKPMPCAKHVEHARSIRLRPAGSFM</sequence>
<dbReference type="CDD" id="cd09272">
    <property type="entry name" value="RNase_HI_RT_Ty1"/>
    <property type="match status" value="1"/>
</dbReference>
<organism evidence="2 3">
    <name type="scientific">Tanacetum coccineum</name>
    <dbReference type="NCBI Taxonomy" id="301880"/>
    <lineage>
        <taxon>Eukaryota</taxon>
        <taxon>Viridiplantae</taxon>
        <taxon>Streptophyta</taxon>
        <taxon>Embryophyta</taxon>
        <taxon>Tracheophyta</taxon>
        <taxon>Spermatophyta</taxon>
        <taxon>Magnoliopsida</taxon>
        <taxon>eudicotyledons</taxon>
        <taxon>Gunneridae</taxon>
        <taxon>Pentapetalae</taxon>
        <taxon>asterids</taxon>
        <taxon>campanulids</taxon>
        <taxon>Asterales</taxon>
        <taxon>Asteraceae</taxon>
        <taxon>Asteroideae</taxon>
        <taxon>Anthemideae</taxon>
        <taxon>Anthemidinae</taxon>
        <taxon>Tanacetum</taxon>
    </lineage>
</organism>
<name>A0ABQ5BRH1_9ASTR</name>
<evidence type="ECO:0000313" key="3">
    <source>
        <dbReference type="Proteomes" id="UP001151760"/>
    </source>
</evidence>
<dbReference type="InterPro" id="IPR013103">
    <property type="entry name" value="RVT_2"/>
</dbReference>
<keyword evidence="3" id="KW-1185">Reference proteome</keyword>